<keyword evidence="3" id="KW-1185">Reference proteome</keyword>
<evidence type="ECO:0000313" key="2">
    <source>
        <dbReference type="EMBL" id="KAJ9578783.1"/>
    </source>
</evidence>
<keyword evidence="1" id="KW-0472">Membrane</keyword>
<feature type="transmembrane region" description="Helical" evidence="1">
    <location>
        <begin position="238"/>
        <end position="259"/>
    </location>
</feature>
<accession>A0AAD7ZF57</accession>
<dbReference type="EMBL" id="JASPKZ010008860">
    <property type="protein sequence ID" value="KAJ9578783.1"/>
    <property type="molecule type" value="Genomic_DNA"/>
</dbReference>
<reference evidence="2" key="2">
    <citation type="submission" date="2023-05" db="EMBL/GenBank/DDBJ databases">
        <authorList>
            <person name="Fouks B."/>
        </authorList>
    </citation>
    <scope>NUCLEOTIDE SEQUENCE</scope>
    <source>
        <strain evidence="2">Stay&amp;Tobe</strain>
        <tissue evidence="2">Testes</tissue>
    </source>
</reference>
<dbReference type="AlphaFoldDB" id="A0AAD7ZF57"/>
<keyword evidence="1" id="KW-0812">Transmembrane</keyword>
<evidence type="ECO:0000256" key="1">
    <source>
        <dbReference type="SAM" id="Phobius"/>
    </source>
</evidence>
<organism evidence="2 3">
    <name type="scientific">Diploptera punctata</name>
    <name type="common">Pacific beetle cockroach</name>
    <dbReference type="NCBI Taxonomy" id="6984"/>
    <lineage>
        <taxon>Eukaryota</taxon>
        <taxon>Metazoa</taxon>
        <taxon>Ecdysozoa</taxon>
        <taxon>Arthropoda</taxon>
        <taxon>Hexapoda</taxon>
        <taxon>Insecta</taxon>
        <taxon>Pterygota</taxon>
        <taxon>Neoptera</taxon>
        <taxon>Polyneoptera</taxon>
        <taxon>Dictyoptera</taxon>
        <taxon>Blattodea</taxon>
        <taxon>Blaberoidea</taxon>
        <taxon>Blaberidae</taxon>
        <taxon>Diplopterinae</taxon>
        <taxon>Diploptera</taxon>
    </lineage>
</organism>
<keyword evidence="1" id="KW-1133">Transmembrane helix</keyword>
<proteinExistence type="predicted"/>
<gene>
    <name evidence="2" type="ORF">L9F63_004991</name>
</gene>
<evidence type="ECO:0000313" key="3">
    <source>
        <dbReference type="Proteomes" id="UP001233999"/>
    </source>
</evidence>
<comment type="caution">
    <text evidence="2">The sequence shown here is derived from an EMBL/GenBank/DDBJ whole genome shotgun (WGS) entry which is preliminary data.</text>
</comment>
<sequence length="307" mass="35030">MVLMKAACDWIQLPIVEPDTGKTKLKYQPHKQEYDFQLQSPEEEKTVTVNPTSKFNSNISTNQSVINKSFKHNITSIPSRNYETNLKNDHHVTSSKVTFVTSNSRVSAPYDAMQNQYGTEEITTEWPYESLIETEATNVHMPHMQVHLKTNLNSLIDEQGNVTKIIPQSQADTNTVLPDDIKGEHFSTQETSSTELPLDMLKAVHQTLIQKTPQTIQGKMQFLEQLQNKMLSYMEKRALMSISFLIFAVFLIKLVQQLIQSLQGNNMAAMMMRRRQSRSVPDLLTTARVLQLIDEFPFLHAVKGKSS</sequence>
<protein>
    <submittedName>
        <fullName evidence="2">Uncharacterized protein</fullName>
    </submittedName>
</protein>
<dbReference type="Proteomes" id="UP001233999">
    <property type="component" value="Unassembled WGS sequence"/>
</dbReference>
<reference evidence="2" key="1">
    <citation type="journal article" date="2023" name="IScience">
        <title>Live-bearing cockroach genome reveals convergent evolutionary mechanisms linked to viviparity in insects and beyond.</title>
        <authorList>
            <person name="Fouks B."/>
            <person name="Harrison M.C."/>
            <person name="Mikhailova A.A."/>
            <person name="Marchal E."/>
            <person name="English S."/>
            <person name="Carruthers M."/>
            <person name="Jennings E.C."/>
            <person name="Chiamaka E.L."/>
            <person name="Frigard R.A."/>
            <person name="Pippel M."/>
            <person name="Attardo G.M."/>
            <person name="Benoit J.B."/>
            <person name="Bornberg-Bauer E."/>
            <person name="Tobe S.S."/>
        </authorList>
    </citation>
    <scope>NUCLEOTIDE SEQUENCE</scope>
    <source>
        <strain evidence="2">Stay&amp;Tobe</strain>
    </source>
</reference>
<name>A0AAD7ZF57_DIPPU</name>